<evidence type="ECO:0000313" key="3">
    <source>
        <dbReference type="EMBL" id="EUJ46254.1"/>
    </source>
</evidence>
<dbReference type="Proteomes" id="UP000019248">
    <property type="component" value="Unassembled WGS sequence"/>
</dbReference>
<keyword evidence="2" id="KW-0812">Transmembrane</keyword>
<proteinExistence type="predicted"/>
<protein>
    <submittedName>
        <fullName evidence="3">Uncharacterized protein</fullName>
    </submittedName>
</protein>
<accession>W7D2S9</accession>
<name>W7D2S9_9LIST</name>
<evidence type="ECO:0000256" key="1">
    <source>
        <dbReference type="SAM" id="MobiDB-lite"/>
    </source>
</evidence>
<dbReference type="Pfam" id="PF26336">
    <property type="entry name" value="MacP_activator"/>
    <property type="match status" value="1"/>
</dbReference>
<dbReference type="InterPro" id="IPR047752">
    <property type="entry name" value="MacP"/>
</dbReference>
<keyword evidence="2" id="KW-1133">Transmembrane helix</keyword>
<dbReference type="EMBL" id="AODL01000004">
    <property type="protein sequence ID" value="EUJ46254.1"/>
    <property type="molecule type" value="Genomic_DNA"/>
</dbReference>
<comment type="caution">
    <text evidence="3">The sequence shown here is derived from an EMBL/GenBank/DDBJ whole genome shotgun (WGS) entry which is preliminary data.</text>
</comment>
<evidence type="ECO:0000256" key="2">
    <source>
        <dbReference type="SAM" id="Phobius"/>
    </source>
</evidence>
<evidence type="ECO:0000313" key="4">
    <source>
        <dbReference type="Proteomes" id="UP000019248"/>
    </source>
</evidence>
<gene>
    <name evidence="3" type="ORF">PRIP_02413</name>
</gene>
<feature type="region of interest" description="Disordered" evidence="1">
    <location>
        <begin position="1"/>
        <end position="30"/>
    </location>
</feature>
<keyword evidence="4" id="KW-1185">Reference proteome</keyword>
<dbReference type="AlphaFoldDB" id="W7D2S9"/>
<reference evidence="3 4" key="1">
    <citation type="journal article" date="2014" name="Int. J. Syst. Evol. Microbiol.">
        <title>Listeria floridensis sp. nov., Listeria aquatica sp. nov., Listeria cornellensis sp. nov., Listeria riparia sp. nov. and Listeria grandensis sp. nov., from agricultural and natural environments.</title>
        <authorList>
            <person name="den Bakker H.C."/>
            <person name="Warchocki S."/>
            <person name="Wright E.M."/>
            <person name="Allred A.F."/>
            <person name="Ahlstrom C."/>
            <person name="Manuel C.S."/>
            <person name="Stasiewicz M.J."/>
            <person name="Burrell A."/>
            <person name="Roof S."/>
            <person name="Strawn L."/>
            <person name="Fortes E.D."/>
            <person name="Nightingale K.K."/>
            <person name="Kephart D."/>
            <person name="Wiedmann M."/>
        </authorList>
    </citation>
    <scope>NUCLEOTIDE SEQUENCE [LARGE SCALE GENOMIC DNA]</scope>
    <source>
        <strain evidence="3 4">FSL S10-1204</strain>
    </source>
</reference>
<sequence length="57" mass="6690">MDQKSQKEEQRRIAENKVEASRSEQNSKHKRTSITLNVLIILVSVLIIAVLWLCFFF</sequence>
<feature type="transmembrane region" description="Helical" evidence="2">
    <location>
        <begin position="34"/>
        <end position="53"/>
    </location>
</feature>
<dbReference type="PATRIC" id="fig|1265816.5.peg.479"/>
<keyword evidence="2" id="KW-0472">Membrane</keyword>
<organism evidence="3 4">
    <name type="scientific">Listeria riparia FSL S10-1204</name>
    <dbReference type="NCBI Taxonomy" id="1265816"/>
    <lineage>
        <taxon>Bacteria</taxon>
        <taxon>Bacillati</taxon>
        <taxon>Bacillota</taxon>
        <taxon>Bacilli</taxon>
        <taxon>Bacillales</taxon>
        <taxon>Listeriaceae</taxon>
        <taxon>Listeria</taxon>
    </lineage>
</organism>
<feature type="compositionally biased region" description="Basic and acidic residues" evidence="1">
    <location>
        <begin position="1"/>
        <end position="27"/>
    </location>
</feature>